<sequence>MGKEEFNMANVITYDKLMFAKLFAAGLLLNSAKTKIDVYMKKQEDIISQVIEDENSFEMLYAYYVEQSEELLKFAEGSQYTSEEAEKEFYASLGEHDDNNKDT</sequence>
<reference evidence="1 2" key="1">
    <citation type="journal article" date="2019" name="J. Ind. Microbiol. Biotechnol.">
        <title>Paenibacillus amylolyticus 27C64 has a diverse set of carbohydrate-active enzymes and complete pectin deconstruction system.</title>
        <authorList>
            <person name="Keggi C."/>
            <person name="Doran-Peterson J."/>
        </authorList>
    </citation>
    <scope>NUCLEOTIDE SEQUENCE [LARGE SCALE GENOMIC DNA]</scope>
    <source>
        <strain evidence="1 2">27C64</strain>
    </source>
</reference>
<evidence type="ECO:0000313" key="1">
    <source>
        <dbReference type="EMBL" id="KAA8782497.1"/>
    </source>
</evidence>
<comment type="caution">
    <text evidence="1">The sequence shown here is derived from an EMBL/GenBank/DDBJ whole genome shotgun (WGS) entry which is preliminary data.</text>
</comment>
<accession>A0A5M9WLQ4</accession>
<evidence type="ECO:0000313" key="2">
    <source>
        <dbReference type="Proteomes" id="UP000323664"/>
    </source>
</evidence>
<gene>
    <name evidence="1" type="ORF">EC604_01365</name>
</gene>
<protein>
    <submittedName>
        <fullName evidence="1">Uncharacterized protein</fullName>
    </submittedName>
</protein>
<name>A0A5M9WLQ4_PAEAM</name>
<dbReference type="EMBL" id="RIAS01000001">
    <property type="protein sequence ID" value="KAA8782497.1"/>
    <property type="molecule type" value="Genomic_DNA"/>
</dbReference>
<proteinExistence type="predicted"/>
<dbReference type="RefSeq" id="WP_123062413.1">
    <property type="nucleotide sequence ID" value="NZ_RIAS01000001.1"/>
</dbReference>
<organism evidence="1 2">
    <name type="scientific">Paenibacillus amylolyticus</name>
    <dbReference type="NCBI Taxonomy" id="1451"/>
    <lineage>
        <taxon>Bacteria</taxon>
        <taxon>Bacillati</taxon>
        <taxon>Bacillota</taxon>
        <taxon>Bacilli</taxon>
        <taxon>Bacillales</taxon>
        <taxon>Paenibacillaceae</taxon>
        <taxon>Paenibacillus</taxon>
    </lineage>
</organism>
<dbReference type="Proteomes" id="UP000323664">
    <property type="component" value="Unassembled WGS sequence"/>
</dbReference>
<dbReference type="AlphaFoldDB" id="A0A5M9WLQ4"/>